<accession>A0A8J2K1Z3</accession>
<gene>
    <name evidence="2" type="ORF">AFUS01_LOCUS17188</name>
</gene>
<comment type="caution">
    <text evidence="2">The sequence shown here is derived from an EMBL/GenBank/DDBJ whole genome shotgun (WGS) entry which is preliminary data.</text>
</comment>
<dbReference type="Proteomes" id="UP000708208">
    <property type="component" value="Unassembled WGS sequence"/>
</dbReference>
<feature type="region of interest" description="Disordered" evidence="1">
    <location>
        <begin position="225"/>
        <end position="255"/>
    </location>
</feature>
<feature type="region of interest" description="Disordered" evidence="1">
    <location>
        <begin position="68"/>
        <end position="87"/>
    </location>
</feature>
<proteinExistence type="predicted"/>
<evidence type="ECO:0000313" key="3">
    <source>
        <dbReference type="Proteomes" id="UP000708208"/>
    </source>
</evidence>
<dbReference type="AlphaFoldDB" id="A0A8J2K1Z3"/>
<keyword evidence="3" id="KW-1185">Reference proteome</keyword>
<dbReference type="EMBL" id="CAJVCH010162949">
    <property type="protein sequence ID" value="CAG7728409.1"/>
    <property type="molecule type" value="Genomic_DNA"/>
</dbReference>
<feature type="compositionally biased region" description="Polar residues" evidence="1">
    <location>
        <begin position="225"/>
        <end position="242"/>
    </location>
</feature>
<name>A0A8J2K1Z3_9HEXA</name>
<sequence>MNVDPAVVNDRNNIPVCENLNNNILIPDILNPVHENVNTPGVNNVIIEYADIPAINNPIPEIRNSNEIEEPEPIPVPQNATRSKRSVKNDDCVVIGHDAEAEESLLDDDAPESCETTATLVRPVAAIKPYNIDNAPSSPDSIITVDLSSDEDQEGFNDEPNWSPSFRSIMTYEADPDAGDVTDVVSMPANIMEPPMIPVTACSAEETLDNIEGGFRISRLLESPRGQSPTWSVTTEDSTISSIPDLPSADGDSGASVGDLTNQFPNLCVNPFFQAPATRVIIPQVGQNENQSKTDVKMTYKYASARRVHPYPRVCGPRYLTLNVPLPPFLFSPPPYFPQYRPNKLFKCRVCMAAGKTVNLRHHVDTCPLKDK</sequence>
<evidence type="ECO:0000313" key="2">
    <source>
        <dbReference type="EMBL" id="CAG7728409.1"/>
    </source>
</evidence>
<evidence type="ECO:0000256" key="1">
    <source>
        <dbReference type="SAM" id="MobiDB-lite"/>
    </source>
</evidence>
<protein>
    <submittedName>
        <fullName evidence="2">Uncharacterized protein</fullName>
    </submittedName>
</protein>
<organism evidence="2 3">
    <name type="scientific">Allacma fusca</name>
    <dbReference type="NCBI Taxonomy" id="39272"/>
    <lineage>
        <taxon>Eukaryota</taxon>
        <taxon>Metazoa</taxon>
        <taxon>Ecdysozoa</taxon>
        <taxon>Arthropoda</taxon>
        <taxon>Hexapoda</taxon>
        <taxon>Collembola</taxon>
        <taxon>Symphypleona</taxon>
        <taxon>Sminthuridae</taxon>
        <taxon>Allacma</taxon>
    </lineage>
</organism>
<reference evidence="2" key="1">
    <citation type="submission" date="2021-06" db="EMBL/GenBank/DDBJ databases">
        <authorList>
            <person name="Hodson N. C."/>
            <person name="Mongue J. A."/>
            <person name="Jaron S. K."/>
        </authorList>
    </citation>
    <scope>NUCLEOTIDE SEQUENCE</scope>
</reference>